<proteinExistence type="predicted"/>
<keyword evidence="8" id="KW-0472">Membrane</keyword>
<evidence type="ECO:0000256" key="5">
    <source>
        <dbReference type="PROSITE-ProRule" id="PRU00047"/>
    </source>
</evidence>
<evidence type="ECO:0000256" key="4">
    <source>
        <dbReference type="ARBA" id="ARBA00022833"/>
    </source>
</evidence>
<dbReference type="Pfam" id="PF19317">
    <property type="entry name" value="Gag_p24_C"/>
    <property type="match status" value="1"/>
</dbReference>
<dbReference type="InterPro" id="IPR050195">
    <property type="entry name" value="Primate_lentivir_Gag_pol-like"/>
</dbReference>
<keyword evidence="1" id="KW-0449">Lipoprotein</keyword>
<feature type="region of interest" description="Disordered" evidence="7">
    <location>
        <begin position="646"/>
        <end position="667"/>
    </location>
</feature>
<feature type="transmembrane region" description="Helical" evidence="8">
    <location>
        <begin position="34"/>
        <end position="53"/>
    </location>
</feature>
<keyword evidence="1" id="KW-0519">Myristate</keyword>
<keyword evidence="8" id="KW-0812">Transmembrane</keyword>
<dbReference type="Gene3D" id="1.10.375.10">
    <property type="entry name" value="Human Immunodeficiency Virus Type 1 Capsid Protein"/>
    <property type="match status" value="1"/>
</dbReference>
<evidence type="ECO:0000313" key="10">
    <source>
        <dbReference type="EMBL" id="EGV94779.1"/>
    </source>
</evidence>
<gene>
    <name evidence="10" type="ORF">I79_004544</name>
</gene>
<dbReference type="GO" id="GO:0003676">
    <property type="term" value="F:nucleic acid binding"/>
    <property type="evidence" value="ECO:0007669"/>
    <property type="project" value="InterPro"/>
</dbReference>
<dbReference type="EMBL" id="JH000120">
    <property type="protein sequence ID" value="EGV94779.1"/>
    <property type="molecule type" value="Genomic_DNA"/>
</dbReference>
<feature type="domain" description="CCHC-type" evidence="9">
    <location>
        <begin position="672"/>
        <end position="687"/>
    </location>
</feature>
<name>G3H2U2_CRIGR</name>
<dbReference type="SUPFAM" id="SSF47353">
    <property type="entry name" value="Retrovirus capsid dimerization domain-like"/>
    <property type="match status" value="1"/>
</dbReference>
<dbReference type="SMART" id="SM00343">
    <property type="entry name" value="ZnF_C2HC"/>
    <property type="match status" value="1"/>
</dbReference>
<evidence type="ECO:0000256" key="6">
    <source>
        <dbReference type="SAM" id="Coils"/>
    </source>
</evidence>
<keyword evidence="6" id="KW-0175">Coiled coil</keyword>
<keyword evidence="4" id="KW-0862">Zinc</keyword>
<organism evidence="10 11">
    <name type="scientific">Cricetulus griseus</name>
    <name type="common">Chinese hamster</name>
    <name type="synonym">Cricetulus barabensis griseus</name>
    <dbReference type="NCBI Taxonomy" id="10029"/>
    <lineage>
        <taxon>Eukaryota</taxon>
        <taxon>Metazoa</taxon>
        <taxon>Chordata</taxon>
        <taxon>Craniata</taxon>
        <taxon>Vertebrata</taxon>
        <taxon>Euteleostomi</taxon>
        <taxon>Mammalia</taxon>
        <taxon>Eutheria</taxon>
        <taxon>Euarchontoglires</taxon>
        <taxon>Glires</taxon>
        <taxon>Rodentia</taxon>
        <taxon>Myomorpha</taxon>
        <taxon>Muroidea</taxon>
        <taxon>Cricetidae</taxon>
        <taxon>Cricetinae</taxon>
        <taxon>Cricetulus</taxon>
    </lineage>
</organism>
<dbReference type="PANTHER" id="PTHR40389">
    <property type="entry name" value="ENDOGENOUS RETROVIRUS GROUP K MEMBER 24 GAG POLYPROTEIN-RELATED"/>
    <property type="match status" value="1"/>
</dbReference>
<dbReference type="GO" id="GO:0016032">
    <property type="term" value="P:viral process"/>
    <property type="evidence" value="ECO:0007669"/>
    <property type="project" value="InterPro"/>
</dbReference>
<dbReference type="GO" id="GO:0008270">
    <property type="term" value="F:zinc ion binding"/>
    <property type="evidence" value="ECO:0007669"/>
    <property type="project" value="UniProtKB-KW"/>
</dbReference>
<dbReference type="InterPro" id="IPR045345">
    <property type="entry name" value="Gag_p24_C"/>
</dbReference>
<dbReference type="InterPro" id="IPR001878">
    <property type="entry name" value="Znf_CCHC"/>
</dbReference>
<dbReference type="PROSITE" id="PS50158">
    <property type="entry name" value="ZF_CCHC"/>
    <property type="match status" value="1"/>
</dbReference>
<evidence type="ECO:0000259" key="9">
    <source>
        <dbReference type="PROSITE" id="PS50158"/>
    </source>
</evidence>
<dbReference type="Proteomes" id="UP000001075">
    <property type="component" value="Unassembled WGS sequence"/>
</dbReference>
<dbReference type="InParanoid" id="G3H2U2"/>
<keyword evidence="8" id="KW-1133">Transmembrane helix</keyword>
<sequence length="713" mass="81411">MALPVNVTEFLSPFPLYNLAYSYAHSVLEKQADLLNIGLYVLLAVNVLIYMFLRNKGKADFPTRLQDMQALRNEVLEGTRTAYNTLMEIVEEKLDDRLRSVFYTTQADLSTTQAEMQHIYNNINTERCSILEALQVKQAEDCDELKNILEALQVKQAGDRDEFKNILEALQVKQARDRDELKNILEALQVKQEALQVKQAGDRDELKNILEALQVKQAEDRDELKDILGTLRAKQAADCDELKNMCNQLETQKVSLSYSFVTKMQDTQDRFKQLDNAINSMAKKCKWVDDRVESKFQSLHHELQNRADKLERSVKSIAEANHDLKAKLKHLENRMEEQSQQFTDLLSCLKSFMIKEIETFREDIITRLKDHWEDLETESLQSEAPTPPRYLDHSKVITSTPLVNPPTMVEKPPTKKHSQGQVAYVRQPIQLKDLKHIKESVVSYGLHSPYVKQLLHSWATFNRVTPADWIGLVSAVLEKSCQIEWKALLREEGKLVERQAIRDGVDAPLQKILGEGIYADPQVQAEYDDHMLSLCGKAALNAWDKVREPGERLEIYTKIEQGQTEPFTDFLGRLTRAVDIQVADPAIRHPIVYSLAYSNANPICKRILLPLKITSAPLEEWVLHAAHIDYNVQGAGVWAGEAIPRGFKGQQESPRGVGRTPPRRPQQCQETRCFSCGRMGHIKTNCRHGNSNNASYKRPPPLGLCRRCGKGRH</sequence>
<dbReference type="PANTHER" id="PTHR40389:SF2">
    <property type="entry name" value="ENDOGENOUS RETROVIRUS GROUP K MEMBER 24 GAG POLYPROTEIN-RELATED"/>
    <property type="match status" value="1"/>
</dbReference>
<evidence type="ECO:0000256" key="3">
    <source>
        <dbReference type="ARBA" id="ARBA00022771"/>
    </source>
</evidence>
<evidence type="ECO:0000256" key="1">
    <source>
        <dbReference type="ARBA" id="ARBA00022707"/>
    </source>
</evidence>
<dbReference type="eggNOG" id="KOG0017">
    <property type="taxonomic scope" value="Eukaryota"/>
</dbReference>
<feature type="coiled-coil region" evidence="6">
    <location>
        <begin position="178"/>
        <end position="341"/>
    </location>
</feature>
<dbReference type="SUPFAM" id="SSF47943">
    <property type="entry name" value="Retrovirus capsid protein, N-terminal core domain"/>
    <property type="match status" value="1"/>
</dbReference>
<dbReference type="Pfam" id="PF00607">
    <property type="entry name" value="Gag_p24"/>
    <property type="match status" value="1"/>
</dbReference>
<evidence type="ECO:0000313" key="11">
    <source>
        <dbReference type="Proteomes" id="UP000001075"/>
    </source>
</evidence>
<dbReference type="InterPro" id="IPR008916">
    <property type="entry name" value="Retrov_capsid_C"/>
</dbReference>
<keyword evidence="3 5" id="KW-0863">Zinc-finger</keyword>
<feature type="region of interest" description="Disordered" evidence="7">
    <location>
        <begin position="401"/>
        <end position="421"/>
    </location>
</feature>
<dbReference type="Gene3D" id="1.10.1200.30">
    <property type="match status" value="1"/>
</dbReference>
<evidence type="ECO:0000256" key="8">
    <source>
        <dbReference type="SAM" id="Phobius"/>
    </source>
</evidence>
<accession>G3H2U2</accession>
<dbReference type="PaxDb" id="10029-XP_007624059.1"/>
<protein>
    <submittedName>
        <fullName evidence="10">Gag polyprotein</fullName>
    </submittedName>
</protein>
<dbReference type="AlphaFoldDB" id="G3H2U2"/>
<reference evidence="11" key="1">
    <citation type="journal article" date="2011" name="Nat. Biotechnol.">
        <title>The genomic sequence of the Chinese hamster ovary (CHO)-K1 cell line.</title>
        <authorList>
            <person name="Xu X."/>
            <person name="Nagarajan H."/>
            <person name="Lewis N.E."/>
            <person name="Pan S."/>
            <person name="Cai Z."/>
            <person name="Liu X."/>
            <person name="Chen W."/>
            <person name="Xie M."/>
            <person name="Wang W."/>
            <person name="Hammond S."/>
            <person name="Andersen M.R."/>
            <person name="Neff N."/>
            <person name="Passarelli B."/>
            <person name="Koh W."/>
            <person name="Fan H.C."/>
            <person name="Wang J."/>
            <person name="Gui Y."/>
            <person name="Lee K.H."/>
            <person name="Betenbaugh M.J."/>
            <person name="Quake S.R."/>
            <person name="Famili I."/>
            <person name="Palsson B.O."/>
            <person name="Wang J."/>
        </authorList>
    </citation>
    <scope>NUCLEOTIDE SEQUENCE [LARGE SCALE GENOMIC DNA]</scope>
    <source>
        <strain evidence="11">CHO K1 cell line</strain>
    </source>
</reference>
<dbReference type="SUPFAM" id="SSF57756">
    <property type="entry name" value="Retrovirus zinc finger-like domains"/>
    <property type="match status" value="1"/>
</dbReference>
<dbReference type="InterPro" id="IPR008919">
    <property type="entry name" value="Retrov_capsid_N"/>
</dbReference>
<keyword evidence="2" id="KW-0479">Metal-binding</keyword>
<evidence type="ECO:0000256" key="2">
    <source>
        <dbReference type="ARBA" id="ARBA00022723"/>
    </source>
</evidence>
<dbReference type="GlyGen" id="G3H2U2">
    <property type="glycosylation" value="3 sites"/>
</dbReference>
<evidence type="ECO:0000256" key="7">
    <source>
        <dbReference type="SAM" id="MobiDB-lite"/>
    </source>
</evidence>
<dbReference type="InterPro" id="IPR036875">
    <property type="entry name" value="Znf_CCHC_sf"/>
</dbReference>